<dbReference type="CDD" id="cd04301">
    <property type="entry name" value="NAT_SF"/>
    <property type="match status" value="1"/>
</dbReference>
<organism evidence="4 5">
    <name type="scientific">Streptomyces tardus</name>
    <dbReference type="NCBI Taxonomy" id="2780544"/>
    <lineage>
        <taxon>Bacteria</taxon>
        <taxon>Bacillati</taxon>
        <taxon>Actinomycetota</taxon>
        <taxon>Actinomycetes</taxon>
        <taxon>Kitasatosporales</taxon>
        <taxon>Streptomycetaceae</taxon>
        <taxon>Streptomyces</taxon>
    </lineage>
</organism>
<proteinExistence type="predicted"/>
<dbReference type="GO" id="GO:0016747">
    <property type="term" value="F:acyltransferase activity, transferring groups other than amino-acyl groups"/>
    <property type="evidence" value="ECO:0007669"/>
    <property type="project" value="InterPro"/>
</dbReference>
<comment type="caution">
    <text evidence="4">The sequence shown here is derived from an EMBL/GenBank/DDBJ whole genome shotgun (WGS) entry which is preliminary data.</text>
</comment>
<dbReference type="PANTHER" id="PTHR43877">
    <property type="entry name" value="AMINOALKYLPHOSPHONATE N-ACETYLTRANSFERASE-RELATED-RELATED"/>
    <property type="match status" value="1"/>
</dbReference>
<evidence type="ECO:0000256" key="1">
    <source>
        <dbReference type="ARBA" id="ARBA00022679"/>
    </source>
</evidence>
<dbReference type="InterPro" id="IPR016181">
    <property type="entry name" value="Acyl_CoA_acyltransferase"/>
</dbReference>
<evidence type="ECO:0000256" key="2">
    <source>
        <dbReference type="ARBA" id="ARBA00023315"/>
    </source>
</evidence>
<gene>
    <name evidence="4" type="ORF">JGS22_001085</name>
</gene>
<name>A0A949JJF8_9ACTN</name>
<accession>A0A949JJF8</accession>
<keyword evidence="2" id="KW-0012">Acyltransferase</keyword>
<keyword evidence="1" id="KW-0808">Transferase</keyword>
<protein>
    <submittedName>
        <fullName evidence="4">GNAT family N-acetyltransferase</fullName>
    </submittedName>
</protein>
<evidence type="ECO:0000313" key="5">
    <source>
        <dbReference type="Proteomes" id="UP000694501"/>
    </source>
</evidence>
<dbReference type="SUPFAM" id="SSF55729">
    <property type="entry name" value="Acyl-CoA N-acyltransferases (Nat)"/>
    <property type="match status" value="1"/>
</dbReference>
<feature type="domain" description="N-acetyltransferase" evidence="3">
    <location>
        <begin position="5"/>
        <end position="166"/>
    </location>
</feature>
<dbReference type="EMBL" id="JAELVF020000001">
    <property type="protein sequence ID" value="MBU7596266.1"/>
    <property type="molecule type" value="Genomic_DNA"/>
</dbReference>
<reference evidence="4" key="1">
    <citation type="submission" date="2021-06" db="EMBL/GenBank/DDBJ databases">
        <title>Sequencing of actinobacteria type strains.</title>
        <authorList>
            <person name="Nguyen G.-S."/>
            <person name="Wentzel A."/>
        </authorList>
    </citation>
    <scope>NUCLEOTIDE SEQUENCE</scope>
    <source>
        <strain evidence="4">P38-E01</strain>
    </source>
</reference>
<dbReference type="PROSITE" id="PS51186">
    <property type="entry name" value="GNAT"/>
    <property type="match status" value="1"/>
</dbReference>
<sequence length="179" mass="18973">MSAGCAIGPVQPRHWPALADLEHEVYAASGLSEGGELLRARAGASPSTCFALERHGRLAGYALAFAHPHGHCPELRRHRAPDDGGTRNLHLHDLVVAPAHRRVGLGPRLLARLADAARTDGFERLSLVAVEGGRRFWAAQGFTADPAVVPPAVYGPDAVYMSAPVTATAVEPSPQCEVR</sequence>
<dbReference type="AlphaFoldDB" id="A0A949JJF8"/>
<keyword evidence="5" id="KW-1185">Reference proteome</keyword>
<dbReference type="InterPro" id="IPR050832">
    <property type="entry name" value="Bact_Acetyltransf"/>
</dbReference>
<evidence type="ECO:0000313" key="4">
    <source>
        <dbReference type="EMBL" id="MBU7596266.1"/>
    </source>
</evidence>
<dbReference type="Pfam" id="PF00583">
    <property type="entry name" value="Acetyltransf_1"/>
    <property type="match status" value="1"/>
</dbReference>
<dbReference type="InterPro" id="IPR000182">
    <property type="entry name" value="GNAT_dom"/>
</dbReference>
<evidence type="ECO:0000259" key="3">
    <source>
        <dbReference type="PROSITE" id="PS51186"/>
    </source>
</evidence>
<dbReference type="Gene3D" id="3.40.630.30">
    <property type="match status" value="1"/>
</dbReference>
<dbReference type="Proteomes" id="UP000694501">
    <property type="component" value="Unassembled WGS sequence"/>
</dbReference>
<dbReference type="RefSeq" id="WP_211038775.1">
    <property type="nucleotide sequence ID" value="NZ_JAELVF020000001.1"/>
</dbReference>